<dbReference type="InterPro" id="IPR035965">
    <property type="entry name" value="PAS-like_dom_sf"/>
</dbReference>
<keyword evidence="1" id="KW-0472">Membrane</keyword>
<reference evidence="2 3" key="1">
    <citation type="journal article" date="2016" name="Int. J. Syst. Evol. Microbiol.">
        <title>Labrenzia salina sp. nov., isolated from the rhizosphere of the halophyte Arthrocnemum macrostachyum.</title>
        <authorList>
            <person name="Camacho M."/>
            <person name="Redondo-Gomez S."/>
            <person name="Rodriguez-Llorente I."/>
            <person name="Rohde M."/>
            <person name="Sproer C."/>
            <person name="Schumann P."/>
            <person name="Klenk H.P."/>
            <person name="Montero-Calasanz M.D.C."/>
        </authorList>
    </citation>
    <scope>NUCLEOTIDE SEQUENCE [LARGE SCALE GENOMIC DNA]</scope>
    <source>
        <strain evidence="2 3">DSM 29163</strain>
    </source>
</reference>
<feature type="transmembrane region" description="Helical" evidence="1">
    <location>
        <begin position="107"/>
        <end position="128"/>
    </location>
</feature>
<gene>
    <name evidence="2" type="ORF">ON753_07455</name>
</gene>
<evidence type="ECO:0000313" key="3">
    <source>
        <dbReference type="Proteomes" id="UP001300261"/>
    </source>
</evidence>
<evidence type="ECO:0000256" key="1">
    <source>
        <dbReference type="SAM" id="Phobius"/>
    </source>
</evidence>
<feature type="transmembrane region" description="Helical" evidence="1">
    <location>
        <begin position="140"/>
        <end position="157"/>
    </location>
</feature>
<dbReference type="SUPFAM" id="SSF55785">
    <property type="entry name" value="PYP-like sensor domain (PAS domain)"/>
    <property type="match status" value="1"/>
</dbReference>
<name>A0ABT3QZI3_9HYPH</name>
<dbReference type="RefSeq" id="WP_265961937.1">
    <property type="nucleotide sequence ID" value="NZ_JAPEVI010000003.1"/>
</dbReference>
<dbReference type="Proteomes" id="UP001300261">
    <property type="component" value="Unassembled WGS sequence"/>
</dbReference>
<proteinExistence type="predicted"/>
<comment type="caution">
    <text evidence="2">The sequence shown here is derived from an EMBL/GenBank/DDBJ whole genome shotgun (WGS) entry which is preliminary data.</text>
</comment>
<dbReference type="SUPFAM" id="SSF55874">
    <property type="entry name" value="ATPase domain of HSP90 chaperone/DNA topoisomerase II/histidine kinase"/>
    <property type="match status" value="1"/>
</dbReference>
<dbReference type="Gene3D" id="3.30.565.10">
    <property type="entry name" value="Histidine kinase-like ATPase, C-terminal domain"/>
    <property type="match status" value="1"/>
</dbReference>
<keyword evidence="1" id="KW-0812">Transmembrane</keyword>
<keyword evidence="3" id="KW-1185">Reference proteome</keyword>
<keyword evidence="1" id="KW-1133">Transmembrane helix</keyword>
<evidence type="ECO:0000313" key="2">
    <source>
        <dbReference type="EMBL" id="MCX2722243.1"/>
    </source>
</evidence>
<dbReference type="EMBL" id="JAPEVI010000003">
    <property type="protein sequence ID" value="MCX2722243.1"/>
    <property type="molecule type" value="Genomic_DNA"/>
</dbReference>
<sequence>MAPLHRSFLISGIVSGAAALFVLPLHLALAGPPHAAAILVLAWMLSQWPQTLYLSQSGDLNRAIGLSSTLFACFVAGVCLLTGGSDSFALAWLLIPPVEAAFSTSRRTAIGITALCCTLLAAISFLSVPLPQFEPLPGPVRFIAVLAALIYVGMLGLRISLDRKRAQNAVQVSETRRQLISQSASEIFCELDEDGRMRILGGPVKRIFGTVPTAGGEDWLFQRLHVADRPLYLSRLSDVRHSGAPAGFGIRLRIGAARPGETGQAEYRSLHLHVRPAAGDQSSGETRRLLLSVRPLDERLQEGDPEFVRSLGESRTGRVSRSLLETAGIDARNAFSEIIAHASRLEAGGEGMPVNDIRDAACLVKEAGEAGLKRLGGVLDFMPDVTAGTDPVYGAFDLRSCLDQCRELLAQSAAGKGVGIEIRTGPDLPAAVADEKRVRQAFSFILSCMIESSGSGATVTVSGERKYAGSQKPSDLEVVLSVRNRQSSLSWSAESCRSVLDFAGELLERTGGRLSLVTTLGQGESVVVCLPVRSNPALRVSSAEAVTDIRQLAKTA</sequence>
<feature type="transmembrane region" description="Helical" evidence="1">
    <location>
        <begin position="69"/>
        <end position="95"/>
    </location>
</feature>
<accession>A0ABT3QZI3</accession>
<dbReference type="Gene3D" id="3.30.450.20">
    <property type="entry name" value="PAS domain"/>
    <property type="match status" value="1"/>
</dbReference>
<dbReference type="InterPro" id="IPR036890">
    <property type="entry name" value="HATPase_C_sf"/>
</dbReference>
<protein>
    <submittedName>
        <fullName evidence="2">Uncharacterized protein</fullName>
    </submittedName>
</protein>
<organism evidence="2 3">
    <name type="scientific">Roseibium salinum</name>
    <dbReference type="NCBI Taxonomy" id="1604349"/>
    <lineage>
        <taxon>Bacteria</taxon>
        <taxon>Pseudomonadati</taxon>
        <taxon>Pseudomonadota</taxon>
        <taxon>Alphaproteobacteria</taxon>
        <taxon>Hyphomicrobiales</taxon>
        <taxon>Stappiaceae</taxon>
        <taxon>Roseibium</taxon>
    </lineage>
</organism>